<reference evidence="3 4" key="1">
    <citation type="submission" date="2017-03" db="EMBL/GenBank/DDBJ databases">
        <title>Genome of strain Rhizobium sp. CNPSo 668.</title>
        <authorList>
            <person name="Ribeiro R."/>
        </authorList>
    </citation>
    <scope>NUCLEOTIDE SEQUENCE [LARGE SCALE GENOMIC DNA]</scope>
    <source>
        <strain evidence="3 4">CNPSo 668</strain>
    </source>
</reference>
<organism evidence="3 4">
    <name type="scientific">Rhizobium esperanzae</name>
    <dbReference type="NCBI Taxonomy" id="1967781"/>
    <lineage>
        <taxon>Bacteria</taxon>
        <taxon>Pseudomonadati</taxon>
        <taxon>Pseudomonadota</taxon>
        <taxon>Alphaproteobacteria</taxon>
        <taxon>Hyphomicrobiales</taxon>
        <taxon>Rhizobiaceae</taxon>
        <taxon>Rhizobium/Agrobacterium group</taxon>
        <taxon>Rhizobium</taxon>
    </lineage>
</organism>
<dbReference type="EMBL" id="MXPU01000026">
    <property type="protein sequence ID" value="OWO91192.1"/>
    <property type="molecule type" value="Genomic_DNA"/>
</dbReference>
<feature type="compositionally biased region" description="Gly residues" evidence="1">
    <location>
        <begin position="81"/>
        <end position="104"/>
    </location>
</feature>
<accession>A0A246DPN2</accession>
<evidence type="ECO:0000256" key="1">
    <source>
        <dbReference type="SAM" id="MobiDB-lite"/>
    </source>
</evidence>
<dbReference type="PROSITE" id="PS51257">
    <property type="entry name" value="PROKAR_LIPOPROTEIN"/>
    <property type="match status" value="1"/>
</dbReference>
<feature type="chain" id="PRO_5011992492" description="Peptidase S74 domain-containing protein" evidence="2">
    <location>
        <begin position="20"/>
        <end position="220"/>
    </location>
</feature>
<protein>
    <recommendedName>
        <fullName evidence="5">Peptidase S74 domain-containing protein</fullName>
    </recommendedName>
</protein>
<evidence type="ECO:0000313" key="4">
    <source>
        <dbReference type="Proteomes" id="UP000197269"/>
    </source>
</evidence>
<sequence>MTSKVFIRVLLCSTFIAGSGVMLQGCIFDPGGKTLFANQEPAQPTRKKTPTVKRVVAKSNDQESTFARSDKGSGGSSSSSGMGGGSDSGSGSDSGGSDPGGGDPGWSDRRLKTDIRRLGTSPAGIPIYAFRYIWGGPLFVGTMAQDLLLIRPDVLSQDATGYYTVDYAKLDIRMISIPDELSLASLATGAAVAALSVDAAKAQPAIGLPDFVLQDVQLAI</sequence>
<evidence type="ECO:0000256" key="2">
    <source>
        <dbReference type="SAM" id="SignalP"/>
    </source>
</evidence>
<feature type="signal peptide" evidence="2">
    <location>
        <begin position="1"/>
        <end position="19"/>
    </location>
</feature>
<evidence type="ECO:0008006" key="5">
    <source>
        <dbReference type="Google" id="ProtNLM"/>
    </source>
</evidence>
<comment type="caution">
    <text evidence="3">The sequence shown here is derived from an EMBL/GenBank/DDBJ whole genome shotgun (WGS) entry which is preliminary data.</text>
</comment>
<evidence type="ECO:0000313" key="3">
    <source>
        <dbReference type="EMBL" id="OWO91192.1"/>
    </source>
</evidence>
<dbReference type="AlphaFoldDB" id="A0A246DPN2"/>
<name>A0A246DPN2_9HYPH</name>
<gene>
    <name evidence="3" type="ORF">B5E41_27680</name>
</gene>
<dbReference type="RefSeq" id="WP_088396904.1">
    <property type="nucleotide sequence ID" value="NZ_MXPU01000026.1"/>
</dbReference>
<keyword evidence="2" id="KW-0732">Signal</keyword>
<feature type="region of interest" description="Disordered" evidence="1">
    <location>
        <begin position="38"/>
        <end position="109"/>
    </location>
</feature>
<proteinExistence type="predicted"/>
<dbReference type="Proteomes" id="UP000197269">
    <property type="component" value="Unassembled WGS sequence"/>
</dbReference>